<evidence type="ECO:0000256" key="3">
    <source>
        <dbReference type="ARBA" id="ARBA00022964"/>
    </source>
</evidence>
<sequence length="299" mass="33742">MWDYKFTDSDRDEVIRLKLFNGKRITYDRSKDFEAYKVCDEKLEKGCPALSIFKSSTQNNELVFTTKQPIITPYECSNILQILSSHITTALSGTWSTVRSSSVPTTDVAVEDIPQLRNWLRVLMEERLWPILNVTFPFLVDSTTLTSESESRMRLHDAFIVRYSSEDGSLSLPEHSDTSAISFTVSLGGEYEGGGTWFDDLEKDVGKVISTPPGCCTAFAGPLRHAGYPITSGTRIILVLFCYVEGFDYGDYMKKYCEKGGREEEEIEDEVKPSGDRKGGYVVYRQTVELANMLNKADI</sequence>
<dbReference type="GO" id="GO:0051213">
    <property type="term" value="F:dioxygenase activity"/>
    <property type="evidence" value="ECO:0007669"/>
    <property type="project" value="UniProtKB-KW"/>
</dbReference>
<reference evidence="8" key="1">
    <citation type="journal article" date="2023" name="Commun. Biol.">
        <title>Genome analysis of Parmales, the sister group of diatoms, reveals the evolutionary specialization of diatoms from phago-mixotrophs to photoautotrophs.</title>
        <authorList>
            <person name="Ban H."/>
            <person name="Sato S."/>
            <person name="Yoshikawa S."/>
            <person name="Yamada K."/>
            <person name="Nakamura Y."/>
            <person name="Ichinomiya M."/>
            <person name="Sato N."/>
            <person name="Blanc-Mathieu R."/>
            <person name="Endo H."/>
            <person name="Kuwata A."/>
            <person name="Ogata H."/>
        </authorList>
    </citation>
    <scope>NUCLEOTIDE SEQUENCE [LARGE SCALE GENOMIC DNA]</scope>
    <source>
        <strain evidence="8">NIES 3699</strain>
    </source>
</reference>
<keyword evidence="4" id="KW-0560">Oxidoreductase</keyword>
<evidence type="ECO:0000256" key="1">
    <source>
        <dbReference type="ARBA" id="ARBA00001961"/>
    </source>
</evidence>
<dbReference type="InterPro" id="IPR006620">
    <property type="entry name" value="Pro_4_hyd_alph"/>
</dbReference>
<keyword evidence="8" id="KW-1185">Reference proteome</keyword>
<dbReference type="PROSITE" id="PS51471">
    <property type="entry name" value="FE2OG_OXY"/>
    <property type="match status" value="1"/>
</dbReference>
<gene>
    <name evidence="7" type="ORF">TrVE_jg3162</name>
</gene>
<dbReference type="SMART" id="SM00702">
    <property type="entry name" value="P4Hc"/>
    <property type="match status" value="1"/>
</dbReference>
<keyword evidence="2" id="KW-0479">Metal-binding</keyword>
<keyword evidence="3" id="KW-0223">Dioxygenase</keyword>
<evidence type="ECO:0000313" key="7">
    <source>
        <dbReference type="EMBL" id="GMH89261.1"/>
    </source>
</evidence>
<dbReference type="GO" id="GO:0016705">
    <property type="term" value="F:oxidoreductase activity, acting on paired donors, with incorporation or reduction of molecular oxygen"/>
    <property type="evidence" value="ECO:0007669"/>
    <property type="project" value="InterPro"/>
</dbReference>
<dbReference type="Proteomes" id="UP001165160">
    <property type="component" value="Unassembled WGS sequence"/>
</dbReference>
<dbReference type="AlphaFoldDB" id="A0A9W7BDX5"/>
<dbReference type="GO" id="GO:0031418">
    <property type="term" value="F:L-ascorbic acid binding"/>
    <property type="evidence" value="ECO:0007669"/>
    <property type="project" value="InterPro"/>
</dbReference>
<evidence type="ECO:0000313" key="8">
    <source>
        <dbReference type="Proteomes" id="UP001165160"/>
    </source>
</evidence>
<proteinExistence type="predicted"/>
<protein>
    <recommendedName>
        <fullName evidence="6">Fe2OG dioxygenase domain-containing protein</fullName>
    </recommendedName>
</protein>
<keyword evidence="5" id="KW-0408">Iron</keyword>
<evidence type="ECO:0000259" key="6">
    <source>
        <dbReference type="PROSITE" id="PS51471"/>
    </source>
</evidence>
<feature type="domain" description="Fe2OG dioxygenase" evidence="6">
    <location>
        <begin position="154"/>
        <end position="244"/>
    </location>
</feature>
<accession>A0A9W7BDX5</accession>
<dbReference type="Gene3D" id="2.60.120.620">
    <property type="entry name" value="q2cbj1_9rhob like domain"/>
    <property type="match status" value="1"/>
</dbReference>
<evidence type="ECO:0000256" key="5">
    <source>
        <dbReference type="ARBA" id="ARBA00023004"/>
    </source>
</evidence>
<evidence type="ECO:0000256" key="4">
    <source>
        <dbReference type="ARBA" id="ARBA00023002"/>
    </source>
</evidence>
<name>A0A9W7BDX5_9STRA</name>
<organism evidence="7 8">
    <name type="scientific">Triparma verrucosa</name>
    <dbReference type="NCBI Taxonomy" id="1606542"/>
    <lineage>
        <taxon>Eukaryota</taxon>
        <taxon>Sar</taxon>
        <taxon>Stramenopiles</taxon>
        <taxon>Ochrophyta</taxon>
        <taxon>Bolidophyceae</taxon>
        <taxon>Parmales</taxon>
        <taxon>Triparmaceae</taxon>
        <taxon>Triparma</taxon>
    </lineage>
</organism>
<dbReference type="GO" id="GO:0005506">
    <property type="term" value="F:iron ion binding"/>
    <property type="evidence" value="ECO:0007669"/>
    <property type="project" value="InterPro"/>
</dbReference>
<dbReference type="EMBL" id="BRXX01000091">
    <property type="protein sequence ID" value="GMH89261.1"/>
    <property type="molecule type" value="Genomic_DNA"/>
</dbReference>
<comment type="cofactor">
    <cofactor evidence="1">
        <name>L-ascorbate</name>
        <dbReference type="ChEBI" id="CHEBI:38290"/>
    </cofactor>
</comment>
<comment type="caution">
    <text evidence="7">The sequence shown here is derived from an EMBL/GenBank/DDBJ whole genome shotgun (WGS) entry which is preliminary data.</text>
</comment>
<dbReference type="InterPro" id="IPR005123">
    <property type="entry name" value="Oxoglu/Fe-dep_dioxygenase_dom"/>
</dbReference>
<evidence type="ECO:0000256" key="2">
    <source>
        <dbReference type="ARBA" id="ARBA00022723"/>
    </source>
</evidence>